<comment type="caution">
    <text evidence="2">The sequence shown here is derived from an EMBL/GenBank/DDBJ whole genome shotgun (WGS) entry which is preliminary data.</text>
</comment>
<feature type="signal peptide" evidence="1">
    <location>
        <begin position="1"/>
        <end position="28"/>
    </location>
</feature>
<evidence type="ECO:0000313" key="2">
    <source>
        <dbReference type="EMBL" id="KAF6206706.1"/>
    </source>
</evidence>
<name>A0A8S9XF45_APOLU</name>
<keyword evidence="1" id="KW-0732">Signal</keyword>
<sequence length="251" mass="28453">MYSDKMMFGKALLICVFVAVSFSVPVRTASPNPQQIRELKEAGLQWFQSTLPASNSEQLEDVNQHQIIPNADTNYILLGRDGIEYGVSQILFDRYEFNASTSSSKFHFTYPNLTKVYNYEAAGVIFGYNVSGKGVFKQEVIGNGFHVTDLRFEEVNNSLQISTLELTIVLDKYVFDFGGLNVNGTSAQQLEEVMAEVDKATFDELQLQESQLYAESYKTSLNKFMSGRTIEEVIQWLKEHSKNNNSRPDFI</sequence>
<dbReference type="Pfam" id="PF06585">
    <property type="entry name" value="JHBP"/>
    <property type="match status" value="1"/>
</dbReference>
<feature type="chain" id="PRO_5035815074" description="DUF4468 domain-containing protein" evidence="1">
    <location>
        <begin position="29"/>
        <end position="251"/>
    </location>
</feature>
<evidence type="ECO:0000256" key="1">
    <source>
        <dbReference type="SAM" id="SignalP"/>
    </source>
</evidence>
<dbReference type="InterPro" id="IPR010562">
    <property type="entry name" value="Haemolymph_juvenile_hormone-bd"/>
</dbReference>
<evidence type="ECO:0000313" key="3">
    <source>
        <dbReference type="Proteomes" id="UP000466442"/>
    </source>
</evidence>
<evidence type="ECO:0008006" key="4">
    <source>
        <dbReference type="Google" id="ProtNLM"/>
    </source>
</evidence>
<organism evidence="2 3">
    <name type="scientific">Apolygus lucorum</name>
    <name type="common">Small green plant bug</name>
    <name type="synonym">Lygocoris lucorum</name>
    <dbReference type="NCBI Taxonomy" id="248454"/>
    <lineage>
        <taxon>Eukaryota</taxon>
        <taxon>Metazoa</taxon>
        <taxon>Ecdysozoa</taxon>
        <taxon>Arthropoda</taxon>
        <taxon>Hexapoda</taxon>
        <taxon>Insecta</taxon>
        <taxon>Pterygota</taxon>
        <taxon>Neoptera</taxon>
        <taxon>Paraneoptera</taxon>
        <taxon>Hemiptera</taxon>
        <taxon>Heteroptera</taxon>
        <taxon>Panheteroptera</taxon>
        <taxon>Cimicomorpha</taxon>
        <taxon>Miridae</taxon>
        <taxon>Mirini</taxon>
        <taxon>Apolygus</taxon>
    </lineage>
</organism>
<dbReference type="PANTHER" id="PTHR11008:SF9">
    <property type="entry name" value="PROTEIN TAKEOUT-LIKE PROTEIN"/>
    <property type="match status" value="1"/>
</dbReference>
<dbReference type="Gene3D" id="3.15.10.30">
    <property type="entry name" value="Haemolymph juvenile hormone binding protein"/>
    <property type="match status" value="1"/>
</dbReference>
<protein>
    <recommendedName>
        <fullName evidence="4">DUF4468 domain-containing protein</fullName>
    </recommendedName>
</protein>
<gene>
    <name evidence="2" type="ORF">GE061_017942</name>
</gene>
<proteinExistence type="predicted"/>
<dbReference type="PANTHER" id="PTHR11008">
    <property type="entry name" value="PROTEIN TAKEOUT-LIKE PROTEIN"/>
    <property type="match status" value="1"/>
</dbReference>
<dbReference type="InterPro" id="IPR038606">
    <property type="entry name" value="To_sf"/>
</dbReference>
<accession>A0A8S9XF45</accession>
<dbReference type="EMBL" id="WIXP02000008">
    <property type="protein sequence ID" value="KAF6206706.1"/>
    <property type="molecule type" value="Genomic_DNA"/>
</dbReference>
<keyword evidence="3" id="KW-1185">Reference proteome</keyword>
<dbReference type="Proteomes" id="UP000466442">
    <property type="component" value="Unassembled WGS sequence"/>
</dbReference>
<reference evidence="2" key="1">
    <citation type="journal article" date="2021" name="Mol. Ecol. Resour.">
        <title>Apolygus lucorum genome provides insights into omnivorousness and mesophyll feeding.</title>
        <authorList>
            <person name="Liu Y."/>
            <person name="Liu H."/>
            <person name="Wang H."/>
            <person name="Huang T."/>
            <person name="Liu B."/>
            <person name="Yang B."/>
            <person name="Yin L."/>
            <person name="Li B."/>
            <person name="Zhang Y."/>
            <person name="Zhang S."/>
            <person name="Jiang F."/>
            <person name="Zhang X."/>
            <person name="Ren Y."/>
            <person name="Wang B."/>
            <person name="Wang S."/>
            <person name="Lu Y."/>
            <person name="Wu K."/>
            <person name="Fan W."/>
            <person name="Wang G."/>
        </authorList>
    </citation>
    <scope>NUCLEOTIDE SEQUENCE</scope>
    <source>
        <strain evidence="2">12Hb</strain>
    </source>
</reference>
<dbReference type="AlphaFoldDB" id="A0A8S9XF45"/>